<dbReference type="Pfam" id="PF18962">
    <property type="entry name" value="Por_Secre_tail"/>
    <property type="match status" value="1"/>
</dbReference>
<dbReference type="NCBIfam" id="TIGR04183">
    <property type="entry name" value="Por_Secre_tail"/>
    <property type="match status" value="1"/>
</dbReference>
<evidence type="ECO:0000313" key="5">
    <source>
        <dbReference type="Proteomes" id="UP001139286"/>
    </source>
</evidence>
<reference evidence="4" key="1">
    <citation type="submission" date="2021-10" db="EMBL/GenBank/DDBJ databases">
        <title>Tamlana sargassums sp. nov., and Tamlana laminarinivorans sp. nov., two new bacteria isolated from the brown alga.</title>
        <authorList>
            <person name="Li J."/>
        </authorList>
    </citation>
    <scope>NUCLEOTIDE SEQUENCE</scope>
    <source>
        <strain evidence="4">62-3</strain>
    </source>
</reference>
<dbReference type="Proteomes" id="UP001139286">
    <property type="component" value="Unassembled WGS sequence"/>
</dbReference>
<dbReference type="EMBL" id="JAJAPX010000003">
    <property type="protein sequence ID" value="MCB4808270.1"/>
    <property type="molecule type" value="Genomic_DNA"/>
</dbReference>
<dbReference type="InterPro" id="IPR026444">
    <property type="entry name" value="Secre_tail"/>
</dbReference>
<gene>
    <name evidence="4" type="ORF">LG651_08400</name>
</gene>
<evidence type="ECO:0000256" key="1">
    <source>
        <dbReference type="ARBA" id="ARBA00022729"/>
    </source>
</evidence>
<feature type="signal peptide" evidence="2">
    <location>
        <begin position="1"/>
        <end position="21"/>
    </location>
</feature>
<dbReference type="RefSeq" id="WP_226695691.1">
    <property type="nucleotide sequence ID" value="NZ_JAJAPX010000003.1"/>
</dbReference>
<evidence type="ECO:0000313" key="4">
    <source>
        <dbReference type="EMBL" id="MCB4808270.1"/>
    </source>
</evidence>
<accession>A0A9X1I7G8</accession>
<proteinExistence type="predicted"/>
<dbReference type="AlphaFoldDB" id="A0A9X1I7G8"/>
<keyword evidence="5" id="KW-1185">Reference proteome</keyword>
<evidence type="ECO:0000256" key="2">
    <source>
        <dbReference type="SAM" id="SignalP"/>
    </source>
</evidence>
<comment type="caution">
    <text evidence="4">The sequence shown here is derived from an EMBL/GenBank/DDBJ whole genome shotgun (WGS) entry which is preliminary data.</text>
</comment>
<feature type="chain" id="PRO_5040881356" evidence="2">
    <location>
        <begin position="22"/>
        <end position="231"/>
    </location>
</feature>
<organism evidence="4 5">
    <name type="scientific">Neotamlana sargassicola</name>
    <dbReference type="NCBI Taxonomy" id="2883125"/>
    <lineage>
        <taxon>Bacteria</taxon>
        <taxon>Pseudomonadati</taxon>
        <taxon>Bacteroidota</taxon>
        <taxon>Flavobacteriia</taxon>
        <taxon>Flavobacteriales</taxon>
        <taxon>Flavobacteriaceae</taxon>
        <taxon>Neotamlana</taxon>
    </lineage>
</organism>
<protein>
    <submittedName>
        <fullName evidence="4">T9SS type A sorting domain-containing protein</fullName>
    </submittedName>
</protein>
<keyword evidence="1 2" id="KW-0732">Signal</keyword>
<name>A0A9X1I7G8_9FLAO</name>
<dbReference type="PROSITE" id="PS51257">
    <property type="entry name" value="PROKAR_LIPOPROTEIN"/>
    <property type="match status" value="1"/>
</dbReference>
<sequence>MKKNYLILALLLLFFCNVGFSQITFFACASSFTTNAPNEYNLILEGTDATGRNYYQSNPISGDQPCSAGACEFRIAWNEAQSRWEILLVQNNIDFSDAVVVYHNETASSPNPPSLNLGTWIDTTGSCGGTLTESNGNLSGDVQDDLTLSNTDNITLSRSIQVYPNPAQKMIFVQSNGLNIERLALYSVLGKVVNVPIKNYEINVSNLTKGIYLLRIDAENNKNLIRKVVVN</sequence>
<evidence type="ECO:0000259" key="3">
    <source>
        <dbReference type="Pfam" id="PF18962"/>
    </source>
</evidence>
<feature type="domain" description="Secretion system C-terminal sorting" evidence="3">
    <location>
        <begin position="162"/>
        <end position="230"/>
    </location>
</feature>